<feature type="transmembrane region" description="Helical" evidence="5">
    <location>
        <begin position="370"/>
        <end position="396"/>
    </location>
</feature>
<keyword evidence="2 5" id="KW-0812">Transmembrane</keyword>
<dbReference type="InterPro" id="IPR051068">
    <property type="entry name" value="MFS_Domain-Containing_Protein"/>
</dbReference>
<dbReference type="Proteomes" id="UP000835052">
    <property type="component" value="Unassembled WGS sequence"/>
</dbReference>
<feature type="transmembrane region" description="Helical" evidence="5">
    <location>
        <begin position="321"/>
        <end position="340"/>
    </location>
</feature>
<evidence type="ECO:0000256" key="3">
    <source>
        <dbReference type="ARBA" id="ARBA00022989"/>
    </source>
</evidence>
<feature type="transmembrane region" description="Helical" evidence="5">
    <location>
        <begin position="259"/>
        <end position="281"/>
    </location>
</feature>
<feature type="transmembrane region" description="Helical" evidence="5">
    <location>
        <begin position="417"/>
        <end position="438"/>
    </location>
</feature>
<evidence type="ECO:0008006" key="8">
    <source>
        <dbReference type="Google" id="ProtNLM"/>
    </source>
</evidence>
<dbReference type="OrthoDB" id="370281at2759"/>
<dbReference type="PANTHER" id="PTHR23510:SF73">
    <property type="entry name" value="MFS DOMAIN-CONTAINING PROTEIN"/>
    <property type="match status" value="1"/>
</dbReference>
<dbReference type="GO" id="GO:0022857">
    <property type="term" value="F:transmembrane transporter activity"/>
    <property type="evidence" value="ECO:0007669"/>
    <property type="project" value="InterPro"/>
</dbReference>
<feature type="transmembrane region" description="Helical" evidence="5">
    <location>
        <begin position="75"/>
        <end position="97"/>
    </location>
</feature>
<evidence type="ECO:0000313" key="6">
    <source>
        <dbReference type="EMBL" id="CAD6196977.1"/>
    </source>
</evidence>
<dbReference type="InterPro" id="IPR036259">
    <property type="entry name" value="MFS_trans_sf"/>
</dbReference>
<evidence type="ECO:0000256" key="2">
    <source>
        <dbReference type="ARBA" id="ARBA00022692"/>
    </source>
</evidence>
<proteinExistence type="predicted"/>
<accession>A0A8S1HM37</accession>
<comment type="caution">
    <text evidence="6">The sequence shown here is derived from an EMBL/GenBank/DDBJ whole genome shotgun (WGS) entry which is preliminary data.</text>
</comment>
<organism evidence="6 7">
    <name type="scientific">Caenorhabditis auriculariae</name>
    <dbReference type="NCBI Taxonomy" id="2777116"/>
    <lineage>
        <taxon>Eukaryota</taxon>
        <taxon>Metazoa</taxon>
        <taxon>Ecdysozoa</taxon>
        <taxon>Nematoda</taxon>
        <taxon>Chromadorea</taxon>
        <taxon>Rhabditida</taxon>
        <taxon>Rhabditina</taxon>
        <taxon>Rhabditomorpha</taxon>
        <taxon>Rhabditoidea</taxon>
        <taxon>Rhabditidae</taxon>
        <taxon>Peloderinae</taxon>
        <taxon>Caenorhabditis</taxon>
    </lineage>
</organism>
<comment type="subcellular location">
    <subcellularLocation>
        <location evidence="1">Membrane</location>
        <topology evidence="1">Multi-pass membrane protein</topology>
    </subcellularLocation>
</comment>
<evidence type="ECO:0000256" key="4">
    <source>
        <dbReference type="ARBA" id="ARBA00023136"/>
    </source>
</evidence>
<keyword evidence="7" id="KW-1185">Reference proteome</keyword>
<keyword evidence="4 5" id="KW-0472">Membrane</keyword>
<sequence>MQPDKKYSEVASINQVTFTKNVASEDSTSGVAATDWKAIVVAGVVTFIAAVENTVVGMSEWAYMNEIDKVADAQFFGAATAASKAGHAFFALVFAVWCFRLQCFRAPLIAGRLIAFAGCVLYLCVEFITDGRRYLMMVSYILFGIASSSSTILRAYVAAVSLERDRPQAYSTITSATMLSIIVGPIIQIAFTKIDYPGYEIFPNVRFHIYSAPIWVAAVTNFISIAIIYFMLDELPKRAKKLATSPSLMTLEGFKARMIATLSVVTLTTLTSIIFITDYGWTRQTSVMVVSICMGSVGALSIVVALLFFFCKLGKVVPQRYGFLFGMLVFVLMFVASYPYQSIGHPVAAYNETADIGCKSADYSWCETGYVPAAGVFLAVIIVVMGLGIPFALVSLDAIYSQILGTINQSVMQGAMIVAEDVVLILGPIYASTLFSAYGISSVWLINGVVMSLGALLWLVFLPRLRQYD</sequence>
<evidence type="ECO:0000256" key="1">
    <source>
        <dbReference type="ARBA" id="ARBA00004141"/>
    </source>
</evidence>
<dbReference type="CDD" id="cd17326">
    <property type="entry name" value="MFS_MFSD8"/>
    <property type="match status" value="1"/>
</dbReference>
<dbReference type="Gene3D" id="1.20.1250.20">
    <property type="entry name" value="MFS general substrate transporter like domains"/>
    <property type="match status" value="1"/>
</dbReference>
<feature type="transmembrane region" description="Helical" evidence="5">
    <location>
        <begin position="38"/>
        <end position="63"/>
    </location>
</feature>
<dbReference type="SUPFAM" id="SSF103473">
    <property type="entry name" value="MFS general substrate transporter"/>
    <property type="match status" value="1"/>
</dbReference>
<evidence type="ECO:0000256" key="5">
    <source>
        <dbReference type="SAM" id="Phobius"/>
    </source>
</evidence>
<dbReference type="GO" id="GO:0005765">
    <property type="term" value="C:lysosomal membrane"/>
    <property type="evidence" value="ECO:0007669"/>
    <property type="project" value="TreeGrafter"/>
</dbReference>
<protein>
    <recommendedName>
        <fullName evidence="8">Major facilitator superfamily (MFS) profile domain-containing protein</fullName>
    </recommendedName>
</protein>
<dbReference type="AlphaFoldDB" id="A0A8S1HM37"/>
<feature type="transmembrane region" description="Helical" evidence="5">
    <location>
        <begin position="212"/>
        <end position="232"/>
    </location>
</feature>
<evidence type="ECO:0000313" key="7">
    <source>
        <dbReference type="Proteomes" id="UP000835052"/>
    </source>
</evidence>
<dbReference type="PANTHER" id="PTHR23510">
    <property type="entry name" value="INNER MEMBRANE TRANSPORT PROTEIN YAJR"/>
    <property type="match status" value="1"/>
</dbReference>
<keyword evidence="3 5" id="KW-1133">Transmembrane helix</keyword>
<feature type="transmembrane region" description="Helical" evidence="5">
    <location>
        <begin position="444"/>
        <end position="462"/>
    </location>
</feature>
<dbReference type="EMBL" id="CAJGYM010000083">
    <property type="protein sequence ID" value="CAD6196977.1"/>
    <property type="molecule type" value="Genomic_DNA"/>
</dbReference>
<dbReference type="Pfam" id="PF07690">
    <property type="entry name" value="MFS_1"/>
    <property type="match status" value="1"/>
</dbReference>
<gene>
    <name evidence="6" type="ORF">CAUJ_LOCUS12888</name>
</gene>
<feature type="transmembrane region" description="Helical" evidence="5">
    <location>
        <begin position="109"/>
        <end position="128"/>
    </location>
</feature>
<reference evidence="6" key="1">
    <citation type="submission" date="2020-10" db="EMBL/GenBank/DDBJ databases">
        <authorList>
            <person name="Kikuchi T."/>
        </authorList>
    </citation>
    <scope>NUCLEOTIDE SEQUENCE</scope>
    <source>
        <strain evidence="6">NKZ352</strain>
    </source>
</reference>
<feature type="transmembrane region" description="Helical" evidence="5">
    <location>
        <begin position="287"/>
        <end position="309"/>
    </location>
</feature>
<dbReference type="InterPro" id="IPR011701">
    <property type="entry name" value="MFS"/>
</dbReference>
<name>A0A8S1HM37_9PELO</name>
<feature type="transmembrane region" description="Helical" evidence="5">
    <location>
        <begin position="134"/>
        <end position="157"/>
    </location>
</feature>
<feature type="transmembrane region" description="Helical" evidence="5">
    <location>
        <begin position="169"/>
        <end position="192"/>
    </location>
</feature>